<name>A0A5D0CTP3_9BACL</name>
<dbReference type="Proteomes" id="UP000325218">
    <property type="component" value="Unassembled WGS sequence"/>
</dbReference>
<organism evidence="2 3">
    <name type="scientific">Paenibacillus faecis</name>
    <dbReference type="NCBI Taxonomy" id="862114"/>
    <lineage>
        <taxon>Bacteria</taxon>
        <taxon>Bacillati</taxon>
        <taxon>Bacillota</taxon>
        <taxon>Bacilli</taxon>
        <taxon>Bacillales</taxon>
        <taxon>Paenibacillaceae</taxon>
        <taxon>Paenibacillus</taxon>
    </lineage>
</organism>
<dbReference type="InterPro" id="IPR002934">
    <property type="entry name" value="Polymerase_NTP_transf_dom"/>
</dbReference>
<dbReference type="InterPro" id="IPR043519">
    <property type="entry name" value="NT_sf"/>
</dbReference>
<evidence type="ECO:0000313" key="3">
    <source>
        <dbReference type="Proteomes" id="UP000325218"/>
    </source>
</evidence>
<dbReference type="RefSeq" id="WP_148453602.1">
    <property type="nucleotide sequence ID" value="NZ_VSDO01000003.1"/>
</dbReference>
<dbReference type="Pfam" id="PF01909">
    <property type="entry name" value="NTP_transf_2"/>
    <property type="match status" value="1"/>
</dbReference>
<dbReference type="Gene3D" id="3.30.460.10">
    <property type="entry name" value="Beta Polymerase, domain 2"/>
    <property type="match status" value="1"/>
</dbReference>
<protein>
    <submittedName>
        <fullName evidence="2">Oxalate:formate antiporter</fullName>
    </submittedName>
</protein>
<evidence type="ECO:0000259" key="1">
    <source>
        <dbReference type="Pfam" id="PF01909"/>
    </source>
</evidence>
<feature type="domain" description="Polymerase nucleotidyl transferase" evidence="1">
    <location>
        <begin position="24"/>
        <end position="62"/>
    </location>
</feature>
<dbReference type="Gene3D" id="1.20.120.330">
    <property type="entry name" value="Nucleotidyltransferases domain 2"/>
    <property type="match status" value="1"/>
</dbReference>
<dbReference type="SUPFAM" id="SSF81301">
    <property type="entry name" value="Nucleotidyltransferase"/>
    <property type="match status" value="1"/>
</dbReference>
<reference evidence="2 3" key="1">
    <citation type="submission" date="2019-08" db="EMBL/GenBank/DDBJ databases">
        <title>Genome sequencing of Paenibacillus faecis DSM 23593(T).</title>
        <authorList>
            <person name="Kook J.-K."/>
            <person name="Park S.-N."/>
            <person name="Lim Y.K."/>
        </authorList>
    </citation>
    <scope>NUCLEOTIDE SEQUENCE [LARGE SCALE GENOMIC DNA]</scope>
    <source>
        <strain evidence="2 3">DSM 23593</strain>
    </source>
</reference>
<dbReference type="GO" id="GO:0016779">
    <property type="term" value="F:nucleotidyltransferase activity"/>
    <property type="evidence" value="ECO:0007669"/>
    <property type="project" value="InterPro"/>
</dbReference>
<dbReference type="OrthoDB" id="7375008at2"/>
<dbReference type="AlphaFoldDB" id="A0A5D0CTP3"/>
<evidence type="ECO:0000313" key="2">
    <source>
        <dbReference type="EMBL" id="TYA12157.1"/>
    </source>
</evidence>
<sequence length="265" mass="30490">MFKPFFEGLLSQAREKASSDPRFVGLLAGGSLMTGTLDEFSDLDLIVVYDAAYREEILEERLHYAKSLGPLLSAFTGEHVGEPRLLICLYDFKGRLLHVDLKFVSVPELADRMEDPVILWERSGEVKKVLLDTTCHSENVDIQWMEDRFWVWIHYCATKLGRGELFEVIDSLAFIRSSVLGPLIQVKNGKLPRGVRRLEQLNSQTVIRLKDTLPAHTPKSCYRAIKEAIKIYRELRQDYPELEPRLDAEDKVVPYLDRVYESFAL</sequence>
<proteinExistence type="predicted"/>
<accession>A0A5D0CTP3</accession>
<comment type="caution">
    <text evidence="2">The sequence shown here is derived from an EMBL/GenBank/DDBJ whole genome shotgun (WGS) entry which is preliminary data.</text>
</comment>
<gene>
    <name evidence="2" type="ORF">FRY98_15680</name>
</gene>
<dbReference type="EMBL" id="VSDO01000003">
    <property type="protein sequence ID" value="TYA12157.1"/>
    <property type="molecule type" value="Genomic_DNA"/>
</dbReference>
<keyword evidence="3" id="KW-1185">Reference proteome</keyword>